<accession>A0A6C0J2U9</accession>
<organism evidence="1">
    <name type="scientific">viral metagenome</name>
    <dbReference type="NCBI Taxonomy" id="1070528"/>
    <lineage>
        <taxon>unclassified sequences</taxon>
        <taxon>metagenomes</taxon>
        <taxon>organismal metagenomes</taxon>
    </lineage>
</organism>
<dbReference type="InterPro" id="IPR036397">
    <property type="entry name" value="RNaseH_sf"/>
</dbReference>
<proteinExistence type="predicted"/>
<sequence length="255" mass="27977">MKVISFDPGLRNLAYCVLDGTNRTDVKIDDWNIIDVLGEQAGVGAARCHKCSTAARYEHASNGTFACSKHTGARKQKVTKTSLNKKSPDELRSDIGKAGLSTTATKKADLVSLLYNHAQQNSWKKCVSSSTQGSVLDLAPAIIACLNARRDIWRGADLVAIENQPERRMSSVQAMIHMYFTMSGFKCTGVSATHKLSNIVTVDDNVKSYKGRKSTGITHAYALVPQANQAHFSKHPKKDDLADSFLQGLWVMEHH</sequence>
<dbReference type="EMBL" id="MN740319">
    <property type="protein sequence ID" value="QHT99988.1"/>
    <property type="molecule type" value="Genomic_DNA"/>
</dbReference>
<protein>
    <recommendedName>
        <fullName evidence="2">Mitochondrial resolvase Ydc2 catalytic domain-containing protein</fullName>
    </recommendedName>
</protein>
<name>A0A6C0J2U9_9ZZZZ</name>
<reference evidence="1" key="1">
    <citation type="journal article" date="2020" name="Nature">
        <title>Giant virus diversity and host interactions through global metagenomics.</title>
        <authorList>
            <person name="Schulz F."/>
            <person name="Roux S."/>
            <person name="Paez-Espino D."/>
            <person name="Jungbluth S."/>
            <person name="Walsh D.A."/>
            <person name="Denef V.J."/>
            <person name="McMahon K.D."/>
            <person name="Konstantinidis K.T."/>
            <person name="Eloe-Fadrosh E.A."/>
            <person name="Kyrpides N.C."/>
            <person name="Woyke T."/>
        </authorList>
    </citation>
    <scope>NUCLEOTIDE SEQUENCE</scope>
    <source>
        <strain evidence="1">GVMAG-M-3300025778-1</strain>
    </source>
</reference>
<evidence type="ECO:0000313" key="1">
    <source>
        <dbReference type="EMBL" id="QHT99988.1"/>
    </source>
</evidence>
<dbReference type="InterPro" id="IPR012337">
    <property type="entry name" value="RNaseH-like_sf"/>
</dbReference>
<dbReference type="Gene3D" id="3.30.420.10">
    <property type="entry name" value="Ribonuclease H-like superfamily/Ribonuclease H"/>
    <property type="match status" value="1"/>
</dbReference>
<evidence type="ECO:0008006" key="2">
    <source>
        <dbReference type="Google" id="ProtNLM"/>
    </source>
</evidence>
<dbReference type="GO" id="GO:0003676">
    <property type="term" value="F:nucleic acid binding"/>
    <property type="evidence" value="ECO:0007669"/>
    <property type="project" value="InterPro"/>
</dbReference>
<dbReference type="AlphaFoldDB" id="A0A6C0J2U9"/>
<dbReference type="SUPFAM" id="SSF53098">
    <property type="entry name" value="Ribonuclease H-like"/>
    <property type="match status" value="2"/>
</dbReference>